<feature type="compositionally biased region" description="Pro residues" evidence="4">
    <location>
        <begin position="155"/>
        <end position="166"/>
    </location>
</feature>
<keyword evidence="1 3" id="KW-0238">DNA-binding</keyword>
<dbReference type="PROSITE" id="PS00658">
    <property type="entry name" value="FORK_HEAD_2"/>
    <property type="match status" value="1"/>
</dbReference>
<keyword evidence="2 3" id="KW-0539">Nucleus</keyword>
<evidence type="ECO:0000256" key="3">
    <source>
        <dbReference type="PROSITE-ProRule" id="PRU00089"/>
    </source>
</evidence>
<protein>
    <submittedName>
        <fullName evidence="7">Fork-head domain-containing protein</fullName>
    </submittedName>
</protein>
<evidence type="ECO:0000256" key="5">
    <source>
        <dbReference type="SAM" id="SignalP"/>
    </source>
</evidence>
<feature type="compositionally biased region" description="Pro residues" evidence="4">
    <location>
        <begin position="191"/>
        <end position="213"/>
    </location>
</feature>
<evidence type="ECO:0000256" key="4">
    <source>
        <dbReference type="SAM" id="MobiDB-lite"/>
    </source>
</evidence>
<organism evidence="7">
    <name type="scientific">Mesocestoides corti</name>
    <name type="common">Flatworm</name>
    <dbReference type="NCBI Taxonomy" id="53468"/>
    <lineage>
        <taxon>Eukaryota</taxon>
        <taxon>Metazoa</taxon>
        <taxon>Spiralia</taxon>
        <taxon>Lophotrochozoa</taxon>
        <taxon>Platyhelminthes</taxon>
        <taxon>Cestoda</taxon>
        <taxon>Eucestoda</taxon>
        <taxon>Cyclophyllidea</taxon>
        <taxon>Mesocestoididae</taxon>
        <taxon>Mesocestoides</taxon>
    </lineage>
</organism>
<sequence length="239" mass="26474">MFLLCVVMEIISAISGLIAKAILSSKERRMVLSEIYEWIQFNYSYFRSRGPGWRNSIRHNLSLNDCFIKVGRSSNGKGHYWGIHPANVEDFCRGDFRRRRAQRKVRRALGLSCPGDADDSDSPPLSPPPPHSTFGFLPFRSIDSAGRSQPHQFVHPPPPPPPPHPSIPMDVFTTLLNGFATAGLLPLPPQPPFSLPPLEPHKPPLPHIKPPPSESFSVANLLGMNEEGHEGALPNSRCA</sequence>
<dbReference type="GO" id="GO:0030154">
    <property type="term" value="P:cell differentiation"/>
    <property type="evidence" value="ECO:0007669"/>
    <property type="project" value="TreeGrafter"/>
</dbReference>
<comment type="subcellular location">
    <subcellularLocation>
        <location evidence="3">Nucleus</location>
    </subcellularLocation>
</comment>
<dbReference type="InterPro" id="IPR036390">
    <property type="entry name" value="WH_DNA-bd_sf"/>
</dbReference>
<reference evidence="7" key="1">
    <citation type="submission" date="2019-11" db="UniProtKB">
        <authorList>
            <consortium name="WormBaseParasite"/>
        </authorList>
    </citation>
    <scope>IDENTIFICATION</scope>
</reference>
<dbReference type="CDD" id="cd20035">
    <property type="entry name" value="FH_FOXQ2-like"/>
    <property type="match status" value="1"/>
</dbReference>
<dbReference type="Pfam" id="PF00250">
    <property type="entry name" value="Forkhead"/>
    <property type="match status" value="1"/>
</dbReference>
<dbReference type="Gene3D" id="1.10.10.10">
    <property type="entry name" value="Winged helix-like DNA-binding domain superfamily/Winged helix DNA-binding domain"/>
    <property type="match status" value="1"/>
</dbReference>
<dbReference type="SMART" id="SM00339">
    <property type="entry name" value="FH"/>
    <property type="match status" value="1"/>
</dbReference>
<evidence type="ECO:0000313" key="7">
    <source>
        <dbReference type="WBParaSite" id="MCU_012128-RA"/>
    </source>
</evidence>
<dbReference type="PANTHER" id="PTHR11829:SF343">
    <property type="entry name" value="FORK-HEAD DOMAIN-CONTAINING PROTEIN"/>
    <property type="match status" value="1"/>
</dbReference>
<dbReference type="InterPro" id="IPR030456">
    <property type="entry name" value="TF_fork_head_CS_2"/>
</dbReference>
<dbReference type="GO" id="GO:0005634">
    <property type="term" value="C:nucleus"/>
    <property type="evidence" value="ECO:0007669"/>
    <property type="project" value="UniProtKB-SubCell"/>
</dbReference>
<feature type="signal peptide" evidence="5">
    <location>
        <begin position="1"/>
        <end position="16"/>
    </location>
</feature>
<dbReference type="InterPro" id="IPR050211">
    <property type="entry name" value="FOX_domain-containing"/>
</dbReference>
<feature type="region of interest" description="Disordered" evidence="4">
    <location>
        <begin position="191"/>
        <end position="217"/>
    </location>
</feature>
<dbReference type="InterPro" id="IPR001766">
    <property type="entry name" value="Fork_head_dom"/>
</dbReference>
<feature type="DNA-binding region" description="Fork-head" evidence="3">
    <location>
        <begin position="9"/>
        <end position="101"/>
    </location>
</feature>
<feature type="chain" id="PRO_5024440269" evidence="5">
    <location>
        <begin position="17"/>
        <end position="239"/>
    </location>
</feature>
<dbReference type="GO" id="GO:0009653">
    <property type="term" value="P:anatomical structure morphogenesis"/>
    <property type="evidence" value="ECO:0007669"/>
    <property type="project" value="TreeGrafter"/>
</dbReference>
<dbReference type="PRINTS" id="PR00053">
    <property type="entry name" value="FORKHEAD"/>
</dbReference>
<evidence type="ECO:0000256" key="2">
    <source>
        <dbReference type="ARBA" id="ARBA00023242"/>
    </source>
</evidence>
<keyword evidence="5" id="KW-0732">Signal</keyword>
<dbReference type="InterPro" id="IPR047519">
    <property type="entry name" value="FH_FOXQ2-like"/>
</dbReference>
<dbReference type="WBParaSite" id="MCU_012128-RA">
    <property type="protein sequence ID" value="MCU_012128-RA"/>
    <property type="gene ID" value="MCU_012128"/>
</dbReference>
<feature type="domain" description="Fork-head" evidence="6">
    <location>
        <begin position="9"/>
        <end position="101"/>
    </location>
</feature>
<feature type="region of interest" description="Disordered" evidence="4">
    <location>
        <begin position="107"/>
        <end position="130"/>
    </location>
</feature>
<feature type="region of interest" description="Disordered" evidence="4">
    <location>
        <begin position="146"/>
        <end position="170"/>
    </location>
</feature>
<name>A0A5K3FW19_MESCO</name>
<evidence type="ECO:0000259" key="6">
    <source>
        <dbReference type="PROSITE" id="PS50039"/>
    </source>
</evidence>
<dbReference type="GO" id="GO:0000981">
    <property type="term" value="F:DNA-binding transcription factor activity, RNA polymerase II-specific"/>
    <property type="evidence" value="ECO:0007669"/>
    <property type="project" value="TreeGrafter"/>
</dbReference>
<dbReference type="AlphaFoldDB" id="A0A5K3FW19"/>
<proteinExistence type="predicted"/>
<dbReference type="InterPro" id="IPR036388">
    <property type="entry name" value="WH-like_DNA-bd_sf"/>
</dbReference>
<dbReference type="GO" id="GO:0000978">
    <property type="term" value="F:RNA polymerase II cis-regulatory region sequence-specific DNA binding"/>
    <property type="evidence" value="ECO:0007669"/>
    <property type="project" value="TreeGrafter"/>
</dbReference>
<accession>A0A5K3FW19</accession>
<dbReference type="PANTHER" id="PTHR11829">
    <property type="entry name" value="FORKHEAD BOX PROTEIN"/>
    <property type="match status" value="1"/>
</dbReference>
<dbReference type="SUPFAM" id="SSF46785">
    <property type="entry name" value="Winged helix' DNA-binding domain"/>
    <property type="match status" value="1"/>
</dbReference>
<evidence type="ECO:0000256" key="1">
    <source>
        <dbReference type="ARBA" id="ARBA00023125"/>
    </source>
</evidence>
<dbReference type="PROSITE" id="PS50039">
    <property type="entry name" value="FORK_HEAD_3"/>
    <property type="match status" value="1"/>
</dbReference>